<feature type="domain" description="ATPase AAA-3" evidence="4">
    <location>
        <begin position="54"/>
        <end position="187"/>
    </location>
</feature>
<keyword evidence="7" id="KW-1185">Reference proteome</keyword>
<dbReference type="InterPro" id="IPR050764">
    <property type="entry name" value="CbbQ/NirQ/NorQ/GpvN"/>
</dbReference>
<name>A0A219B781_9SPHN</name>
<dbReference type="OrthoDB" id="9808397at2"/>
<dbReference type="AlphaFoldDB" id="A0A219B781"/>
<dbReference type="Proteomes" id="UP000198462">
    <property type="component" value="Unassembled WGS sequence"/>
</dbReference>
<proteinExistence type="inferred from homology"/>
<dbReference type="PANTHER" id="PTHR42759:SF1">
    <property type="entry name" value="MAGNESIUM-CHELATASE SUBUNIT CHLD"/>
    <property type="match status" value="1"/>
</dbReference>
<dbReference type="EMBL" id="NFZT01000001">
    <property type="protein sequence ID" value="OWV34225.1"/>
    <property type="molecule type" value="Genomic_DNA"/>
</dbReference>
<evidence type="ECO:0000259" key="4">
    <source>
        <dbReference type="Pfam" id="PF07726"/>
    </source>
</evidence>
<dbReference type="Pfam" id="PF07726">
    <property type="entry name" value="AAA_3"/>
    <property type="match status" value="1"/>
</dbReference>
<comment type="similarity">
    <text evidence="3">Belongs to the MoxR family.</text>
</comment>
<dbReference type="PIRSF" id="PIRSF002849">
    <property type="entry name" value="AAA_ATPase_chaperone_MoxR_prd"/>
    <property type="match status" value="1"/>
</dbReference>
<dbReference type="GO" id="GO:0005524">
    <property type="term" value="F:ATP binding"/>
    <property type="evidence" value="ECO:0007669"/>
    <property type="project" value="UniProtKB-KW"/>
</dbReference>
<organism evidence="6 7">
    <name type="scientific">Pacificimonas flava</name>
    <dbReference type="NCBI Taxonomy" id="1234595"/>
    <lineage>
        <taxon>Bacteria</taxon>
        <taxon>Pseudomonadati</taxon>
        <taxon>Pseudomonadota</taxon>
        <taxon>Alphaproteobacteria</taxon>
        <taxon>Sphingomonadales</taxon>
        <taxon>Sphingosinicellaceae</taxon>
        <taxon>Pacificimonas</taxon>
    </lineage>
</organism>
<gene>
    <name evidence="6" type="ORF">B5C34_12665</name>
</gene>
<dbReference type="Gene3D" id="1.10.8.80">
    <property type="entry name" value="Magnesium chelatase subunit I, C-Terminal domain"/>
    <property type="match status" value="1"/>
</dbReference>
<evidence type="ECO:0000256" key="2">
    <source>
        <dbReference type="ARBA" id="ARBA00022840"/>
    </source>
</evidence>
<evidence type="ECO:0000256" key="1">
    <source>
        <dbReference type="ARBA" id="ARBA00022741"/>
    </source>
</evidence>
<dbReference type="PANTHER" id="PTHR42759">
    <property type="entry name" value="MOXR FAMILY PROTEIN"/>
    <property type="match status" value="1"/>
</dbReference>
<evidence type="ECO:0000313" key="7">
    <source>
        <dbReference type="Proteomes" id="UP000198462"/>
    </source>
</evidence>
<dbReference type="Pfam" id="PF17863">
    <property type="entry name" value="AAA_lid_2"/>
    <property type="match status" value="1"/>
</dbReference>
<feature type="domain" description="ChlI/MoxR AAA lid" evidence="5">
    <location>
        <begin position="256"/>
        <end position="307"/>
    </location>
</feature>
<dbReference type="GO" id="GO:0016887">
    <property type="term" value="F:ATP hydrolysis activity"/>
    <property type="evidence" value="ECO:0007669"/>
    <property type="project" value="InterPro"/>
</dbReference>
<sequence length="328" mass="35394">MNRPESLPDPQAAIARLDTLAERFDRARREISRSVIGQEEVVEQVLVTLLAGGHALLVGLPGLAKTRLVGAVGTVLGLGNARIQFTPDLVPADILGAEVLESAADGSRTFRFVEGPVFTQLLMADEINRASPRTQSALLEAMQERQVTSAGTVRALPRPFHVLATQNPIEQEGTYPLPEAQLDRFLFQIDVGFPSAEDERRMLLMTTGAEDSVPQRVGDPDDLLEAQALLRHMPVGDDLLDAALSAVRSLRPDETDTRLAWGPGPRAGQALIMTSRARAFLHGRSSPIVEDLAACLPPALRHRMALSYAGRREGLTVSGLIGDAARSL</sequence>
<dbReference type="RefSeq" id="WP_088712925.1">
    <property type="nucleotide sequence ID" value="NZ_NFZT01000001.1"/>
</dbReference>
<reference evidence="7" key="1">
    <citation type="submission" date="2017-05" db="EMBL/GenBank/DDBJ databases">
        <authorList>
            <person name="Lin X."/>
        </authorList>
    </citation>
    <scope>NUCLEOTIDE SEQUENCE [LARGE SCALE GENOMIC DNA]</scope>
    <source>
        <strain evidence="7">JLT2012</strain>
    </source>
</reference>
<dbReference type="InterPro" id="IPR041628">
    <property type="entry name" value="ChlI/MoxR_AAA_lid"/>
</dbReference>
<dbReference type="CDD" id="cd00009">
    <property type="entry name" value="AAA"/>
    <property type="match status" value="1"/>
</dbReference>
<comment type="caution">
    <text evidence="6">The sequence shown here is derived from an EMBL/GenBank/DDBJ whole genome shotgun (WGS) entry which is preliminary data.</text>
</comment>
<dbReference type="Gene3D" id="3.40.50.300">
    <property type="entry name" value="P-loop containing nucleotide triphosphate hydrolases"/>
    <property type="match status" value="1"/>
</dbReference>
<keyword evidence="2" id="KW-0067">ATP-binding</keyword>
<evidence type="ECO:0000313" key="6">
    <source>
        <dbReference type="EMBL" id="OWV34225.1"/>
    </source>
</evidence>
<dbReference type="InterPro" id="IPR027417">
    <property type="entry name" value="P-loop_NTPase"/>
</dbReference>
<dbReference type="InterPro" id="IPR011703">
    <property type="entry name" value="ATPase_AAA-3"/>
</dbReference>
<evidence type="ECO:0000256" key="3">
    <source>
        <dbReference type="ARBA" id="ARBA00061607"/>
    </source>
</evidence>
<protein>
    <submittedName>
        <fullName evidence="6">AAA family ATPase</fullName>
    </submittedName>
</protein>
<evidence type="ECO:0000259" key="5">
    <source>
        <dbReference type="Pfam" id="PF17863"/>
    </source>
</evidence>
<dbReference type="FunFam" id="3.40.50.300:FF:000640">
    <property type="entry name" value="MoxR family ATPase"/>
    <property type="match status" value="1"/>
</dbReference>
<accession>A0A219B781</accession>
<dbReference type="SUPFAM" id="SSF52540">
    <property type="entry name" value="P-loop containing nucleoside triphosphate hydrolases"/>
    <property type="match status" value="1"/>
</dbReference>
<keyword evidence="1" id="KW-0547">Nucleotide-binding</keyword>